<evidence type="ECO:0000313" key="1">
    <source>
        <dbReference type="EMBL" id="GAK59670.1"/>
    </source>
</evidence>
<organism evidence="1">
    <name type="scientific">Vecturithrix granuli</name>
    <dbReference type="NCBI Taxonomy" id="1499967"/>
    <lineage>
        <taxon>Bacteria</taxon>
        <taxon>Candidatus Moduliflexota</taxon>
        <taxon>Candidatus Vecturitrichia</taxon>
        <taxon>Candidatus Vecturitrichales</taxon>
        <taxon>Candidatus Vecturitrichaceae</taxon>
        <taxon>Candidatus Vecturithrix</taxon>
    </lineage>
</organism>
<evidence type="ECO:0000313" key="2">
    <source>
        <dbReference type="Proteomes" id="UP000030661"/>
    </source>
</evidence>
<dbReference type="EMBL" id="DF820470">
    <property type="protein sequence ID" value="GAK59670.1"/>
    <property type="molecule type" value="Genomic_DNA"/>
</dbReference>
<gene>
    <name evidence="1" type="ORF">U27_06655</name>
</gene>
<reference evidence="1" key="1">
    <citation type="journal article" date="2015" name="PeerJ">
        <title>First genomic representation of candidate bacterial phylum KSB3 points to enhanced environmental sensing as a trigger of wastewater bulking.</title>
        <authorList>
            <person name="Sekiguchi Y."/>
            <person name="Ohashi A."/>
            <person name="Parks D.H."/>
            <person name="Yamauchi T."/>
            <person name="Tyson G.W."/>
            <person name="Hugenholtz P."/>
        </authorList>
    </citation>
    <scope>NUCLEOTIDE SEQUENCE [LARGE SCALE GENOMIC DNA]</scope>
</reference>
<dbReference type="STRING" id="1499967.U27_06655"/>
<dbReference type="HOGENOM" id="CLU_174612_3_0_0"/>
<dbReference type="Proteomes" id="UP000030661">
    <property type="component" value="Unassembled WGS sequence"/>
</dbReference>
<proteinExistence type="predicted"/>
<accession>A0A081C515</accession>
<evidence type="ECO:0008006" key="3">
    <source>
        <dbReference type="Google" id="ProtNLM"/>
    </source>
</evidence>
<keyword evidence="2" id="KW-1185">Reference proteome</keyword>
<name>A0A081C515_VECG1</name>
<dbReference type="AlphaFoldDB" id="A0A081C515"/>
<protein>
    <recommendedName>
        <fullName evidence="3">YgiT-type zinc finger domain protein</fullName>
    </recommendedName>
</protein>
<sequence>MKCSIQGCPGEYEEKMIIHVVMRDKDFYMFDHVPAEVCSICGDTLLKSETIRKLEKCMKEKK</sequence>
<dbReference type="eggNOG" id="ENOG502ZXTC">
    <property type="taxonomic scope" value="Bacteria"/>
</dbReference>